<keyword evidence="3" id="KW-0238">DNA-binding</keyword>
<protein>
    <submittedName>
        <fullName evidence="6">LysR family transcriptional regulator</fullName>
    </submittedName>
</protein>
<gene>
    <name evidence="6" type="ORF">EA661_03600</name>
</gene>
<dbReference type="InterPro" id="IPR050950">
    <property type="entry name" value="HTH-type_LysR_regulators"/>
</dbReference>
<evidence type="ECO:0000313" key="7">
    <source>
        <dbReference type="Proteomes" id="UP000291286"/>
    </source>
</evidence>
<proteinExistence type="inferred from homology"/>
<comment type="caution">
    <text evidence="6">The sequence shown here is derived from an EMBL/GenBank/DDBJ whole genome shotgun (WGS) entry which is preliminary data.</text>
</comment>
<dbReference type="PANTHER" id="PTHR30419:SF8">
    <property type="entry name" value="NITROGEN ASSIMILATION TRANSCRIPTIONAL ACTIVATOR-RELATED"/>
    <property type="match status" value="1"/>
</dbReference>
<name>A0A4Q8LPZ5_9GAMM</name>
<evidence type="ECO:0000256" key="3">
    <source>
        <dbReference type="ARBA" id="ARBA00023125"/>
    </source>
</evidence>
<dbReference type="InterPro" id="IPR000847">
    <property type="entry name" value="LysR_HTH_N"/>
</dbReference>
<dbReference type="FunFam" id="1.10.10.10:FF:000001">
    <property type="entry name" value="LysR family transcriptional regulator"/>
    <property type="match status" value="1"/>
</dbReference>
<dbReference type="GO" id="GO:0003700">
    <property type="term" value="F:DNA-binding transcription factor activity"/>
    <property type="evidence" value="ECO:0007669"/>
    <property type="project" value="InterPro"/>
</dbReference>
<dbReference type="SUPFAM" id="SSF46785">
    <property type="entry name" value="Winged helix' DNA-binding domain"/>
    <property type="match status" value="1"/>
</dbReference>
<reference evidence="6 7" key="1">
    <citation type="submission" date="2019-02" db="EMBL/GenBank/DDBJ databases">
        <title>WGS of Pseudoxanthomonas species novum from clinical isolates.</title>
        <authorList>
            <person name="Bernier A.-M."/>
            <person name="Bernard K."/>
            <person name="Vachon A."/>
        </authorList>
    </citation>
    <scope>NUCLEOTIDE SEQUENCE [LARGE SCALE GENOMIC DNA]</scope>
    <source>
        <strain evidence="6 7">NML171202</strain>
    </source>
</reference>
<organism evidence="6 7">
    <name type="scientific">Pseudoxanthomonas winnipegensis</name>
    <dbReference type="NCBI Taxonomy" id="2480810"/>
    <lineage>
        <taxon>Bacteria</taxon>
        <taxon>Pseudomonadati</taxon>
        <taxon>Pseudomonadota</taxon>
        <taxon>Gammaproteobacteria</taxon>
        <taxon>Lysobacterales</taxon>
        <taxon>Lysobacteraceae</taxon>
        <taxon>Pseudoxanthomonas</taxon>
    </lineage>
</organism>
<evidence type="ECO:0000259" key="5">
    <source>
        <dbReference type="PROSITE" id="PS50931"/>
    </source>
</evidence>
<dbReference type="RefSeq" id="WP_130515784.1">
    <property type="nucleotide sequence ID" value="NZ_SHMA01000001.1"/>
</dbReference>
<feature type="domain" description="HTH lysR-type" evidence="5">
    <location>
        <begin position="1"/>
        <end position="62"/>
    </location>
</feature>
<evidence type="ECO:0000256" key="1">
    <source>
        <dbReference type="ARBA" id="ARBA00009437"/>
    </source>
</evidence>
<dbReference type="SUPFAM" id="SSF53850">
    <property type="entry name" value="Periplasmic binding protein-like II"/>
    <property type="match status" value="1"/>
</dbReference>
<dbReference type="AlphaFoldDB" id="A0A4Q8LPZ5"/>
<dbReference type="Pfam" id="PF00126">
    <property type="entry name" value="HTH_1"/>
    <property type="match status" value="1"/>
</dbReference>
<keyword evidence="4" id="KW-0804">Transcription</keyword>
<sequence>MSMNCEILDLRAFLLVAESRSFHRAAETLHVSQPALSRRIQKLEQAIGSPLLERTTRSVSTTAVGENLLPLVRRMLEEFDGSLFAQRGDHVGRQITIACLPTAAFYFLPSVMARFHAEHPNVRFRILDVPATEGLQAVERGEVEFGINFMGASDPNLSFEVLVEDPFVLACRRDHPLAKKRKIAWSDLEKHQLITVHRTSGNRTLLDGALARENLKLRWFYEVTHLSTSLGMVEAGIGVSVLPRMATPQGDHPTLVTRPIDSPVVSRTIGIVRRNNAALSPMAERFLQMLQKQWKPSARTAERTRG</sequence>
<dbReference type="InterPro" id="IPR036388">
    <property type="entry name" value="WH-like_DNA-bd_sf"/>
</dbReference>
<dbReference type="PANTHER" id="PTHR30419">
    <property type="entry name" value="HTH-TYPE TRANSCRIPTIONAL REGULATOR YBHD"/>
    <property type="match status" value="1"/>
</dbReference>
<dbReference type="Gene3D" id="1.10.10.10">
    <property type="entry name" value="Winged helix-like DNA-binding domain superfamily/Winged helix DNA-binding domain"/>
    <property type="match status" value="1"/>
</dbReference>
<dbReference type="GO" id="GO:0003677">
    <property type="term" value="F:DNA binding"/>
    <property type="evidence" value="ECO:0007669"/>
    <property type="project" value="UniProtKB-KW"/>
</dbReference>
<dbReference type="CDD" id="cd08440">
    <property type="entry name" value="PBP2_LTTR_like_4"/>
    <property type="match status" value="1"/>
</dbReference>
<dbReference type="Proteomes" id="UP000291286">
    <property type="component" value="Unassembled WGS sequence"/>
</dbReference>
<evidence type="ECO:0000256" key="4">
    <source>
        <dbReference type="ARBA" id="ARBA00023163"/>
    </source>
</evidence>
<dbReference type="InterPro" id="IPR036390">
    <property type="entry name" value="WH_DNA-bd_sf"/>
</dbReference>
<accession>A0A4Q8LPZ5</accession>
<comment type="similarity">
    <text evidence="1">Belongs to the LysR transcriptional regulatory family.</text>
</comment>
<dbReference type="EMBL" id="SHMB01000001">
    <property type="protein sequence ID" value="TAA33353.1"/>
    <property type="molecule type" value="Genomic_DNA"/>
</dbReference>
<keyword evidence="2" id="KW-0805">Transcription regulation</keyword>
<evidence type="ECO:0000256" key="2">
    <source>
        <dbReference type="ARBA" id="ARBA00023015"/>
    </source>
</evidence>
<dbReference type="Gene3D" id="3.40.190.290">
    <property type="match status" value="1"/>
</dbReference>
<dbReference type="InterPro" id="IPR005119">
    <property type="entry name" value="LysR_subst-bd"/>
</dbReference>
<dbReference type="PROSITE" id="PS50931">
    <property type="entry name" value="HTH_LYSR"/>
    <property type="match status" value="1"/>
</dbReference>
<dbReference type="PRINTS" id="PR00039">
    <property type="entry name" value="HTHLYSR"/>
</dbReference>
<dbReference type="GO" id="GO:0005829">
    <property type="term" value="C:cytosol"/>
    <property type="evidence" value="ECO:0007669"/>
    <property type="project" value="TreeGrafter"/>
</dbReference>
<evidence type="ECO:0000313" key="6">
    <source>
        <dbReference type="EMBL" id="TAA33353.1"/>
    </source>
</evidence>
<dbReference type="Pfam" id="PF03466">
    <property type="entry name" value="LysR_substrate"/>
    <property type="match status" value="1"/>
</dbReference>